<accession>A0AAV7WMP5</accession>
<organism evidence="1 2">
    <name type="scientific">Pleurodeles waltl</name>
    <name type="common">Iberian ribbed newt</name>
    <dbReference type="NCBI Taxonomy" id="8319"/>
    <lineage>
        <taxon>Eukaryota</taxon>
        <taxon>Metazoa</taxon>
        <taxon>Chordata</taxon>
        <taxon>Craniata</taxon>
        <taxon>Vertebrata</taxon>
        <taxon>Euteleostomi</taxon>
        <taxon>Amphibia</taxon>
        <taxon>Batrachia</taxon>
        <taxon>Caudata</taxon>
        <taxon>Salamandroidea</taxon>
        <taxon>Salamandridae</taxon>
        <taxon>Pleurodelinae</taxon>
        <taxon>Pleurodeles</taxon>
    </lineage>
</organism>
<gene>
    <name evidence="1" type="ORF">NDU88_001817</name>
</gene>
<dbReference type="AlphaFoldDB" id="A0AAV7WMP5"/>
<name>A0AAV7WMP5_PLEWA</name>
<protein>
    <submittedName>
        <fullName evidence="1">Uncharacterized protein</fullName>
    </submittedName>
</protein>
<proteinExistence type="predicted"/>
<reference evidence="1" key="1">
    <citation type="journal article" date="2022" name="bioRxiv">
        <title>Sequencing and chromosome-scale assembly of the giantPleurodeles waltlgenome.</title>
        <authorList>
            <person name="Brown T."/>
            <person name="Elewa A."/>
            <person name="Iarovenko S."/>
            <person name="Subramanian E."/>
            <person name="Araus A.J."/>
            <person name="Petzold A."/>
            <person name="Susuki M."/>
            <person name="Suzuki K.-i.T."/>
            <person name="Hayashi T."/>
            <person name="Toyoda A."/>
            <person name="Oliveira C."/>
            <person name="Osipova E."/>
            <person name="Leigh N.D."/>
            <person name="Simon A."/>
            <person name="Yun M.H."/>
        </authorList>
    </citation>
    <scope>NUCLEOTIDE SEQUENCE</scope>
    <source>
        <strain evidence="1">20211129_DDA</strain>
        <tissue evidence="1">Liver</tissue>
    </source>
</reference>
<sequence>MHERGYIGYTETRFFCKLRPAHYPTSAATSVTPRRASSANYDRLIIPPGSPTEAYQGLFAYLHLLDRLLPTANHSTPYIGSTHYLPPWPTGPALKKSLV</sequence>
<keyword evidence="2" id="KW-1185">Reference proteome</keyword>
<evidence type="ECO:0000313" key="1">
    <source>
        <dbReference type="EMBL" id="KAJ1214191.1"/>
    </source>
</evidence>
<dbReference type="EMBL" id="JANPWB010000001">
    <property type="protein sequence ID" value="KAJ1214191.1"/>
    <property type="molecule type" value="Genomic_DNA"/>
</dbReference>
<dbReference type="Proteomes" id="UP001066276">
    <property type="component" value="Chromosome 1_1"/>
</dbReference>
<comment type="caution">
    <text evidence="1">The sequence shown here is derived from an EMBL/GenBank/DDBJ whole genome shotgun (WGS) entry which is preliminary data.</text>
</comment>
<evidence type="ECO:0000313" key="2">
    <source>
        <dbReference type="Proteomes" id="UP001066276"/>
    </source>
</evidence>